<accession>A0A382I8G1</accession>
<dbReference type="Gene3D" id="3.10.50.40">
    <property type="match status" value="1"/>
</dbReference>
<dbReference type="Pfam" id="PF05697">
    <property type="entry name" value="Trigger_N"/>
    <property type="match status" value="1"/>
</dbReference>
<dbReference type="PROSITE" id="PS50059">
    <property type="entry name" value="FKBP_PPIASE"/>
    <property type="match status" value="1"/>
</dbReference>
<dbReference type="SUPFAM" id="SSF102735">
    <property type="entry name" value="Trigger factor ribosome-binding domain"/>
    <property type="match status" value="1"/>
</dbReference>
<protein>
    <recommendedName>
        <fullName evidence="1">PPIase FKBP-type domain-containing protein</fullName>
    </recommendedName>
</protein>
<dbReference type="GO" id="GO:0043335">
    <property type="term" value="P:protein unfolding"/>
    <property type="evidence" value="ECO:0007669"/>
    <property type="project" value="TreeGrafter"/>
</dbReference>
<dbReference type="AlphaFoldDB" id="A0A382I8G1"/>
<dbReference type="GO" id="GO:0051083">
    <property type="term" value="P:'de novo' cotranslational protein folding"/>
    <property type="evidence" value="ECO:0007669"/>
    <property type="project" value="TreeGrafter"/>
</dbReference>
<feature type="domain" description="PPIase FKBP-type" evidence="1">
    <location>
        <begin position="166"/>
        <end position="217"/>
    </location>
</feature>
<evidence type="ECO:0000259" key="1">
    <source>
        <dbReference type="PROSITE" id="PS50059"/>
    </source>
</evidence>
<feature type="non-terminal residue" evidence="2">
    <location>
        <position position="231"/>
    </location>
</feature>
<gene>
    <name evidence="2" type="ORF">METZ01_LOCUS248770</name>
</gene>
<dbReference type="InterPro" id="IPR005215">
    <property type="entry name" value="Trig_fac"/>
</dbReference>
<dbReference type="InterPro" id="IPR001179">
    <property type="entry name" value="PPIase_FKBP_dom"/>
</dbReference>
<dbReference type="Gene3D" id="3.30.70.1050">
    <property type="entry name" value="Trigger factor ribosome-binding domain"/>
    <property type="match status" value="1"/>
</dbReference>
<dbReference type="PANTHER" id="PTHR30560:SF3">
    <property type="entry name" value="TRIGGER FACTOR-LIKE PROTEIN TIG, CHLOROPLASTIC"/>
    <property type="match status" value="1"/>
</dbReference>
<dbReference type="PANTHER" id="PTHR30560">
    <property type="entry name" value="TRIGGER FACTOR CHAPERONE AND PEPTIDYL-PROLYL CIS/TRANS ISOMERASE"/>
    <property type="match status" value="1"/>
</dbReference>
<dbReference type="Pfam" id="PF00254">
    <property type="entry name" value="FKBP_C"/>
    <property type="match status" value="1"/>
</dbReference>
<dbReference type="GO" id="GO:0015031">
    <property type="term" value="P:protein transport"/>
    <property type="evidence" value="ECO:0007669"/>
    <property type="project" value="InterPro"/>
</dbReference>
<dbReference type="InterPro" id="IPR046357">
    <property type="entry name" value="PPIase_dom_sf"/>
</dbReference>
<dbReference type="InterPro" id="IPR008881">
    <property type="entry name" value="Trigger_fac_ribosome-bd_bac"/>
</dbReference>
<name>A0A382I8G1_9ZZZZ</name>
<proteinExistence type="predicted"/>
<dbReference type="EMBL" id="UINC01065840">
    <property type="protein sequence ID" value="SVB95916.1"/>
    <property type="molecule type" value="Genomic_DNA"/>
</dbReference>
<dbReference type="GO" id="GO:0043022">
    <property type="term" value="F:ribosome binding"/>
    <property type="evidence" value="ECO:0007669"/>
    <property type="project" value="TreeGrafter"/>
</dbReference>
<dbReference type="NCBIfam" id="TIGR00115">
    <property type="entry name" value="tig"/>
    <property type="match status" value="1"/>
</dbReference>
<evidence type="ECO:0000313" key="2">
    <source>
        <dbReference type="EMBL" id="SVB95916.1"/>
    </source>
</evidence>
<dbReference type="GO" id="GO:0044183">
    <property type="term" value="F:protein folding chaperone"/>
    <property type="evidence" value="ECO:0007669"/>
    <property type="project" value="TreeGrafter"/>
</dbReference>
<dbReference type="GO" id="GO:0003755">
    <property type="term" value="F:peptidyl-prolyl cis-trans isomerase activity"/>
    <property type="evidence" value="ECO:0007669"/>
    <property type="project" value="InterPro"/>
</dbReference>
<organism evidence="2">
    <name type="scientific">marine metagenome</name>
    <dbReference type="NCBI Taxonomy" id="408172"/>
    <lineage>
        <taxon>unclassified sequences</taxon>
        <taxon>metagenomes</taxon>
        <taxon>ecological metagenomes</taxon>
    </lineage>
</organism>
<reference evidence="2" key="1">
    <citation type="submission" date="2018-05" db="EMBL/GenBank/DDBJ databases">
        <authorList>
            <person name="Lanie J.A."/>
            <person name="Ng W.-L."/>
            <person name="Kazmierczak K.M."/>
            <person name="Andrzejewski T.M."/>
            <person name="Davidsen T.M."/>
            <person name="Wayne K.J."/>
            <person name="Tettelin H."/>
            <person name="Glass J.I."/>
            <person name="Rusch D."/>
            <person name="Podicherti R."/>
            <person name="Tsui H.-C.T."/>
            <person name="Winkler M.E."/>
        </authorList>
    </citation>
    <scope>NUCLEOTIDE SEQUENCE</scope>
</reference>
<dbReference type="InterPro" id="IPR036611">
    <property type="entry name" value="Trigger_fac_ribosome-bd_sf"/>
</dbReference>
<sequence>MELDVKELDSLKRKIDITIPEGVVSDRINNAYKDLNRQIKMPGFRPGKIPRHILEKQVPVQSFTNMFQELLQEYYEKALRQTGLVPAGSPEIDNSDFQDVKINNPLKFSVTLDIKPDVKIKNYKGFKIKKLEVNLPEEEIKAAINSILEQYGSYEHHDDDHKAEKGDYLTVDFEGFFGGEPLENGSAKDMTIRIGDNKMIKGFEEELIGHKLGEEFEAKTILPPNWNNKIR</sequence>
<dbReference type="SUPFAM" id="SSF54534">
    <property type="entry name" value="FKBP-like"/>
    <property type="match status" value="1"/>
</dbReference>